<dbReference type="Gene3D" id="3.40.630.30">
    <property type="match status" value="1"/>
</dbReference>
<evidence type="ECO:0000256" key="10">
    <source>
        <dbReference type="ARBA" id="ARBA00047785"/>
    </source>
</evidence>
<keyword evidence="5" id="KW-0012">Acyltransferase</keyword>
<dbReference type="OrthoDB" id="9787072at2"/>
<keyword evidence="4" id="KW-0443">Lipid metabolism</keyword>
<comment type="catalytic activity">
    <reaction evidence="10">
        <text>a (3R)-hydroxyacyl-[ACP] + L-ornithine = a lyso-ornithine lipid + holo-[ACP] + H(+)</text>
        <dbReference type="Rhea" id="RHEA:20633"/>
        <dbReference type="Rhea" id="RHEA-COMP:9685"/>
        <dbReference type="Rhea" id="RHEA-COMP:9945"/>
        <dbReference type="ChEBI" id="CHEBI:15378"/>
        <dbReference type="ChEBI" id="CHEBI:46911"/>
        <dbReference type="ChEBI" id="CHEBI:64479"/>
        <dbReference type="ChEBI" id="CHEBI:78827"/>
        <dbReference type="ChEBI" id="CHEBI:138482"/>
        <dbReference type="EC" id="2.3.2.30"/>
    </reaction>
    <physiologicalReaction direction="left-to-right" evidence="10">
        <dbReference type="Rhea" id="RHEA:20634"/>
    </physiologicalReaction>
</comment>
<proteinExistence type="inferred from homology"/>
<dbReference type="GO" id="GO:0006629">
    <property type="term" value="P:lipid metabolic process"/>
    <property type="evidence" value="ECO:0007669"/>
    <property type="project" value="UniProtKB-KW"/>
</dbReference>
<dbReference type="PANTHER" id="PTHR37323">
    <property type="entry name" value="GCN5-RELATED N-ACETYLTRANSFERASE"/>
    <property type="match status" value="1"/>
</dbReference>
<dbReference type="Pfam" id="PF13444">
    <property type="entry name" value="Acetyltransf_5"/>
    <property type="match status" value="1"/>
</dbReference>
<evidence type="ECO:0000256" key="8">
    <source>
        <dbReference type="ARBA" id="ARBA00039866"/>
    </source>
</evidence>
<evidence type="ECO:0000256" key="1">
    <source>
        <dbReference type="ARBA" id="ARBA00005189"/>
    </source>
</evidence>
<dbReference type="Proteomes" id="UP000295717">
    <property type="component" value="Unassembled WGS sequence"/>
</dbReference>
<evidence type="ECO:0000256" key="6">
    <source>
        <dbReference type="ARBA" id="ARBA00038095"/>
    </source>
</evidence>
<evidence type="ECO:0000256" key="5">
    <source>
        <dbReference type="ARBA" id="ARBA00023315"/>
    </source>
</evidence>
<protein>
    <recommendedName>
        <fullName evidence="8">L-ornithine N(alpha)-acyltransferase</fullName>
        <ecNumber evidence="7">2.3.2.30</ecNumber>
    </recommendedName>
</protein>
<sequence length="254" mass="27847">MVATAPALVAKRGERLFVELASSVQEVREAQSLRYQVFGEEMGAQLKGGAGLDVDEFDEVCQHLLVRESQSGRVVGCTRLLTDASARRLGRFYSASEFELEPVAALKGRLLEVGRTCIASEFRQGSAIAVLWSGLAGFIHLHGFDYLFGCASIPLGDQDIQAAAIMNRLRRQAMAPEHLHVRPRVPLLTTLADEDTVDAPLPALLRAYVRLGARVCGEPCRDPAFGVADVLMLLDVRELNPSYSRHFIDRLTDA</sequence>
<keyword evidence="3" id="KW-0808">Transferase</keyword>
<dbReference type="GO" id="GO:0043810">
    <property type="term" value="F:ornithine-acyl [acyl carrier protein] N-acyltransferase activity"/>
    <property type="evidence" value="ECO:0007669"/>
    <property type="project" value="UniProtKB-EC"/>
</dbReference>
<dbReference type="EMBL" id="SMAO01000003">
    <property type="protein sequence ID" value="TCT22001.1"/>
    <property type="molecule type" value="Genomic_DNA"/>
</dbReference>
<comment type="similarity">
    <text evidence="6">Belongs to the acetyltransferase family. OlsB subfamily.</text>
</comment>
<dbReference type="InterPro" id="IPR016181">
    <property type="entry name" value="Acyl_CoA_acyltransferase"/>
</dbReference>
<dbReference type="SUPFAM" id="SSF55729">
    <property type="entry name" value="Acyl-CoA N-acyltransferases (Nat)"/>
    <property type="match status" value="1"/>
</dbReference>
<comment type="pathway">
    <text evidence="1">Lipid metabolism.</text>
</comment>
<keyword evidence="2" id="KW-0444">Lipid biosynthesis</keyword>
<accession>A0A4R3N1P1</accession>
<evidence type="ECO:0000313" key="11">
    <source>
        <dbReference type="EMBL" id="TCT22001.1"/>
    </source>
</evidence>
<dbReference type="EC" id="2.3.2.30" evidence="7"/>
<evidence type="ECO:0000256" key="2">
    <source>
        <dbReference type="ARBA" id="ARBA00022516"/>
    </source>
</evidence>
<comment type="function">
    <text evidence="9">Catalyzes the first step in the biosynthesis of ornithine lipids, which are phosphorus-free membrane lipids. Catalyzes the 3-hydroxyacyl-acyl carrier protein-dependent acylation of ornithine to form lyso-ornithine lipid (LOL).</text>
</comment>
<evidence type="ECO:0000313" key="12">
    <source>
        <dbReference type="Proteomes" id="UP000295717"/>
    </source>
</evidence>
<dbReference type="RefSeq" id="WP_132976414.1">
    <property type="nucleotide sequence ID" value="NZ_SMAO01000003.1"/>
</dbReference>
<gene>
    <name evidence="11" type="ORF">EDC35_10399</name>
</gene>
<dbReference type="InterPro" id="IPR052351">
    <property type="entry name" value="Ornithine_N-alpha-AT"/>
</dbReference>
<organism evidence="11 12">
    <name type="scientific">Thiobaca trueperi</name>
    <dbReference type="NCBI Taxonomy" id="127458"/>
    <lineage>
        <taxon>Bacteria</taxon>
        <taxon>Pseudomonadati</taxon>
        <taxon>Pseudomonadota</taxon>
        <taxon>Gammaproteobacteria</taxon>
        <taxon>Chromatiales</taxon>
        <taxon>Chromatiaceae</taxon>
        <taxon>Thiobaca</taxon>
    </lineage>
</organism>
<comment type="caution">
    <text evidence="11">The sequence shown here is derived from an EMBL/GenBank/DDBJ whole genome shotgun (WGS) entry which is preliminary data.</text>
</comment>
<reference evidence="11 12" key="1">
    <citation type="submission" date="2019-03" db="EMBL/GenBank/DDBJ databases">
        <title>Genomic Encyclopedia of Type Strains, Phase IV (KMG-IV): sequencing the most valuable type-strain genomes for metagenomic binning, comparative biology and taxonomic classification.</title>
        <authorList>
            <person name="Goeker M."/>
        </authorList>
    </citation>
    <scope>NUCLEOTIDE SEQUENCE [LARGE SCALE GENOMIC DNA]</scope>
    <source>
        <strain evidence="11 12">DSM 13587</strain>
    </source>
</reference>
<dbReference type="AlphaFoldDB" id="A0A4R3N1P1"/>
<dbReference type="PANTHER" id="PTHR37323:SF1">
    <property type="entry name" value="L-ORNITHINE N(ALPHA)-ACYLTRANSFERASE"/>
    <property type="match status" value="1"/>
</dbReference>
<name>A0A4R3N1P1_9GAMM</name>
<evidence type="ECO:0000256" key="4">
    <source>
        <dbReference type="ARBA" id="ARBA00023098"/>
    </source>
</evidence>
<evidence type="ECO:0000256" key="7">
    <source>
        <dbReference type="ARBA" id="ARBA00039058"/>
    </source>
</evidence>
<evidence type="ECO:0000256" key="3">
    <source>
        <dbReference type="ARBA" id="ARBA00022679"/>
    </source>
</evidence>
<keyword evidence="12" id="KW-1185">Reference proteome</keyword>
<evidence type="ECO:0000256" key="9">
    <source>
        <dbReference type="ARBA" id="ARBA00045724"/>
    </source>
</evidence>